<organism evidence="1 2">
    <name type="scientific">Fusarium oxysporum f. sp. cubense</name>
    <dbReference type="NCBI Taxonomy" id="61366"/>
    <lineage>
        <taxon>Eukaryota</taxon>
        <taxon>Fungi</taxon>
        <taxon>Dikarya</taxon>
        <taxon>Ascomycota</taxon>
        <taxon>Pezizomycotina</taxon>
        <taxon>Sordariomycetes</taxon>
        <taxon>Hypocreomycetidae</taxon>
        <taxon>Hypocreales</taxon>
        <taxon>Nectriaceae</taxon>
        <taxon>Fusarium</taxon>
        <taxon>Fusarium oxysporum species complex</taxon>
    </lineage>
</organism>
<sequence length="85" mass="9159">MITASNAGDPKPEETLRTQAKKFARITAINEPTTAITALSITKAVSSLDDRPKVIDALPDVKVPKVKVPEDQSLGKLVPDNSYLE</sequence>
<protein>
    <submittedName>
        <fullName evidence="1">Uncharacterized protein</fullName>
    </submittedName>
</protein>
<dbReference type="AlphaFoldDB" id="A0A5C6TKW0"/>
<proteinExistence type="predicted"/>
<accession>A0A5C6TKW0</accession>
<name>A0A5C6TKW0_FUSOC</name>
<gene>
    <name evidence="1" type="ORF">FocTR4_00007831</name>
</gene>
<dbReference type="EMBL" id="VMNF01000003">
    <property type="protein sequence ID" value="TXC10904.1"/>
    <property type="molecule type" value="Genomic_DNA"/>
</dbReference>
<dbReference type="Proteomes" id="UP000321331">
    <property type="component" value="Unassembled WGS sequence"/>
</dbReference>
<evidence type="ECO:0000313" key="2">
    <source>
        <dbReference type="Proteomes" id="UP000321331"/>
    </source>
</evidence>
<reference evidence="1 2" key="1">
    <citation type="submission" date="2019-07" db="EMBL/GenBank/DDBJ databases">
        <title>The First High-Quality Draft Genome Sequence of the Causal Agent of the Current Panama Disease Epidemic.</title>
        <authorList>
            <person name="Warmington R.J."/>
            <person name="Kay W."/>
            <person name="Jeffries A."/>
            <person name="Bebber D."/>
            <person name="Moore K."/>
            <person name="Studholme D.J."/>
        </authorList>
    </citation>
    <scope>NUCLEOTIDE SEQUENCE [LARGE SCALE GENOMIC DNA]</scope>
    <source>
        <strain evidence="1 2">TR4</strain>
    </source>
</reference>
<comment type="caution">
    <text evidence="1">The sequence shown here is derived from an EMBL/GenBank/DDBJ whole genome shotgun (WGS) entry which is preliminary data.</text>
</comment>
<evidence type="ECO:0000313" key="1">
    <source>
        <dbReference type="EMBL" id="TXC10904.1"/>
    </source>
</evidence>